<dbReference type="AlphaFoldDB" id="A0A9Q0N133"/>
<reference evidence="1" key="1">
    <citation type="submission" date="2022-07" db="EMBL/GenBank/DDBJ databases">
        <authorList>
            <person name="Trinca V."/>
            <person name="Uliana J.V.C."/>
            <person name="Torres T.T."/>
            <person name="Ward R.J."/>
            <person name="Monesi N."/>
        </authorList>
    </citation>
    <scope>NUCLEOTIDE SEQUENCE</scope>
    <source>
        <strain evidence="1">HSMRA1968</strain>
        <tissue evidence="1">Whole embryos</tissue>
    </source>
</reference>
<gene>
    <name evidence="1" type="ORF">Bhyg_06615</name>
</gene>
<evidence type="ECO:0000313" key="1">
    <source>
        <dbReference type="EMBL" id="KAJ6641675.1"/>
    </source>
</evidence>
<dbReference type="Proteomes" id="UP001151699">
    <property type="component" value="Chromosome B"/>
</dbReference>
<proteinExistence type="predicted"/>
<accession>A0A9Q0N133</accession>
<sequence>MGWWQWRATCKLRFQNLIWKHTSMR</sequence>
<evidence type="ECO:0000313" key="2">
    <source>
        <dbReference type="Proteomes" id="UP001151699"/>
    </source>
</evidence>
<comment type="caution">
    <text evidence="1">The sequence shown here is derived from an EMBL/GenBank/DDBJ whole genome shotgun (WGS) entry which is preliminary data.</text>
</comment>
<protein>
    <submittedName>
        <fullName evidence="1">Uncharacterized protein</fullName>
    </submittedName>
</protein>
<organism evidence="1 2">
    <name type="scientific">Pseudolycoriella hygida</name>
    <dbReference type="NCBI Taxonomy" id="35572"/>
    <lineage>
        <taxon>Eukaryota</taxon>
        <taxon>Metazoa</taxon>
        <taxon>Ecdysozoa</taxon>
        <taxon>Arthropoda</taxon>
        <taxon>Hexapoda</taxon>
        <taxon>Insecta</taxon>
        <taxon>Pterygota</taxon>
        <taxon>Neoptera</taxon>
        <taxon>Endopterygota</taxon>
        <taxon>Diptera</taxon>
        <taxon>Nematocera</taxon>
        <taxon>Sciaroidea</taxon>
        <taxon>Sciaridae</taxon>
        <taxon>Pseudolycoriella</taxon>
    </lineage>
</organism>
<keyword evidence="2" id="KW-1185">Reference proteome</keyword>
<name>A0A9Q0N133_9DIPT</name>
<dbReference type="EMBL" id="WJQU01000002">
    <property type="protein sequence ID" value="KAJ6641675.1"/>
    <property type="molecule type" value="Genomic_DNA"/>
</dbReference>